<dbReference type="Pfam" id="PF07374">
    <property type="entry name" value="DUF1492"/>
    <property type="match status" value="1"/>
</dbReference>
<name>A0A8S5P8G5_9CAUD</name>
<sequence>MNVKKRLNNLKFLDDTIKSKRQEIFALESLVQKAQVYSDEPKGSRQGNKTEELNVKIIDEKEKIENEIMTLWSESRKTINAIDQLEDPLERAVLRYTYVNGYNWIKTTGQLNCSRTTYQRAKKSGIEHLALKL</sequence>
<reference evidence="1" key="1">
    <citation type="journal article" date="2021" name="Proc. Natl. Acad. Sci. U.S.A.">
        <title>A Catalog of Tens of Thousands of Viruses from Human Metagenomes Reveals Hidden Associations with Chronic Diseases.</title>
        <authorList>
            <person name="Tisza M.J."/>
            <person name="Buck C.B."/>
        </authorList>
    </citation>
    <scope>NUCLEOTIDE SEQUENCE</scope>
    <source>
        <strain evidence="1">CtM4S20</strain>
    </source>
</reference>
<dbReference type="EMBL" id="BK015356">
    <property type="protein sequence ID" value="DAE02968.1"/>
    <property type="molecule type" value="Genomic_DNA"/>
</dbReference>
<protein>
    <recommendedName>
        <fullName evidence="2">DUF1492 domain-containing protein</fullName>
    </recommendedName>
</protein>
<organism evidence="1">
    <name type="scientific">Siphoviridae sp. ctM4S20</name>
    <dbReference type="NCBI Taxonomy" id="2825458"/>
    <lineage>
        <taxon>Viruses</taxon>
        <taxon>Duplodnaviria</taxon>
        <taxon>Heunggongvirae</taxon>
        <taxon>Uroviricota</taxon>
        <taxon>Caudoviricetes</taxon>
    </lineage>
</organism>
<evidence type="ECO:0008006" key="2">
    <source>
        <dbReference type="Google" id="ProtNLM"/>
    </source>
</evidence>
<accession>A0A8S5P8G5</accession>
<dbReference type="InterPro" id="IPR010861">
    <property type="entry name" value="DUF1492"/>
</dbReference>
<evidence type="ECO:0000313" key="1">
    <source>
        <dbReference type="EMBL" id="DAE02968.1"/>
    </source>
</evidence>
<proteinExistence type="predicted"/>